<keyword evidence="3" id="KW-0238">DNA-binding</keyword>
<organism evidence="6 7">
    <name type="scientific">Paraburkholderia tropica</name>
    <dbReference type="NCBI Taxonomy" id="92647"/>
    <lineage>
        <taxon>Bacteria</taxon>
        <taxon>Pseudomonadati</taxon>
        <taxon>Pseudomonadota</taxon>
        <taxon>Betaproteobacteria</taxon>
        <taxon>Burkholderiales</taxon>
        <taxon>Burkholderiaceae</taxon>
        <taxon>Paraburkholderia</taxon>
    </lineage>
</organism>
<sequence>MADFNDADLNLVRVFQAILEERSLTRAGERLGLSQPAISYALGRLRALFDDPLFVRSPDGMLPTPTAQQLALPLGRAIASIREALRHAEPFDPGTSSREFHLSMTDAGEQFFLPPLCEMLQRVAPNVTLEARQSPVADVTEQLRLGQLDLAIGNLPALKPHTRHALLFDEPYVCMTRRRAGLPARRMSRERFLDMQHIMVVSSESSHRTINDSMRTAGLNRKIALRVPHFSVVPQILLRTNWMVTLPQRVARFFNELDQFAIFPLPLEMPQVEVTVHWHETFDNDDGNRWFRELAIATLRKV</sequence>
<keyword evidence="2" id="KW-0805">Transcription regulation</keyword>
<evidence type="ECO:0000313" key="6">
    <source>
        <dbReference type="EMBL" id="SEJ38367.1"/>
    </source>
</evidence>
<gene>
    <name evidence="6" type="ORF">SAMN05216550_104244</name>
</gene>
<dbReference type="OrthoDB" id="5495633at2"/>
<protein>
    <submittedName>
        <fullName evidence="6">Transcriptional regulator, LysR family</fullName>
    </submittedName>
</protein>
<dbReference type="InterPro" id="IPR050389">
    <property type="entry name" value="LysR-type_TF"/>
</dbReference>
<dbReference type="InterPro" id="IPR036390">
    <property type="entry name" value="WH_DNA-bd_sf"/>
</dbReference>
<reference evidence="6 7" key="1">
    <citation type="submission" date="2016-10" db="EMBL/GenBank/DDBJ databases">
        <authorList>
            <person name="Varghese N."/>
            <person name="Submissions S."/>
        </authorList>
    </citation>
    <scope>NUCLEOTIDE SEQUENCE [LARGE SCALE GENOMIC DNA]</scope>
    <source>
        <strain evidence="6 7">LMG 22274</strain>
    </source>
</reference>
<dbReference type="InterPro" id="IPR036388">
    <property type="entry name" value="WH-like_DNA-bd_sf"/>
</dbReference>
<dbReference type="GO" id="GO:0003677">
    <property type="term" value="F:DNA binding"/>
    <property type="evidence" value="ECO:0007669"/>
    <property type="project" value="UniProtKB-KW"/>
</dbReference>
<feature type="domain" description="HTH lysR-type" evidence="5">
    <location>
        <begin position="8"/>
        <end position="64"/>
    </location>
</feature>
<dbReference type="Pfam" id="PF00126">
    <property type="entry name" value="HTH_1"/>
    <property type="match status" value="1"/>
</dbReference>
<dbReference type="PROSITE" id="PS50931">
    <property type="entry name" value="HTH_LYSR"/>
    <property type="match status" value="1"/>
</dbReference>
<dbReference type="GeneID" id="61305453"/>
<accession>A0A1A5X0S3</accession>
<dbReference type="PRINTS" id="PR00039">
    <property type="entry name" value="HTHLYSR"/>
</dbReference>
<dbReference type="PANTHER" id="PTHR30118:SF15">
    <property type="entry name" value="TRANSCRIPTIONAL REGULATORY PROTEIN"/>
    <property type="match status" value="1"/>
</dbReference>
<dbReference type="EMBL" id="FNZM01000004">
    <property type="protein sequence ID" value="SEJ38367.1"/>
    <property type="molecule type" value="Genomic_DNA"/>
</dbReference>
<dbReference type="Pfam" id="PF03466">
    <property type="entry name" value="LysR_substrate"/>
    <property type="match status" value="1"/>
</dbReference>
<comment type="caution">
    <text evidence="6">The sequence shown here is derived from an EMBL/GenBank/DDBJ whole genome shotgun (WGS) entry which is preliminary data.</text>
</comment>
<dbReference type="GO" id="GO:0003700">
    <property type="term" value="F:DNA-binding transcription factor activity"/>
    <property type="evidence" value="ECO:0007669"/>
    <property type="project" value="InterPro"/>
</dbReference>
<evidence type="ECO:0000256" key="4">
    <source>
        <dbReference type="ARBA" id="ARBA00023163"/>
    </source>
</evidence>
<keyword evidence="4" id="KW-0804">Transcription</keyword>
<dbReference type="SUPFAM" id="SSF53850">
    <property type="entry name" value="Periplasmic binding protein-like II"/>
    <property type="match status" value="1"/>
</dbReference>
<dbReference type="CDD" id="cd08459">
    <property type="entry name" value="PBP2_DntR_NahR_LinR_like"/>
    <property type="match status" value="1"/>
</dbReference>
<dbReference type="InterPro" id="IPR005119">
    <property type="entry name" value="LysR_subst-bd"/>
</dbReference>
<evidence type="ECO:0000256" key="2">
    <source>
        <dbReference type="ARBA" id="ARBA00023015"/>
    </source>
</evidence>
<dbReference type="AlphaFoldDB" id="A0A1A5X0S3"/>
<proteinExistence type="inferred from homology"/>
<comment type="similarity">
    <text evidence="1">Belongs to the LysR transcriptional regulatory family.</text>
</comment>
<dbReference type="RefSeq" id="WP_065065433.1">
    <property type="nucleotide sequence ID" value="NZ_CADFGN010000007.1"/>
</dbReference>
<evidence type="ECO:0000256" key="3">
    <source>
        <dbReference type="ARBA" id="ARBA00023125"/>
    </source>
</evidence>
<dbReference type="SUPFAM" id="SSF46785">
    <property type="entry name" value="Winged helix' DNA-binding domain"/>
    <property type="match status" value="1"/>
</dbReference>
<evidence type="ECO:0000313" key="7">
    <source>
        <dbReference type="Proteomes" id="UP000183529"/>
    </source>
</evidence>
<evidence type="ECO:0000256" key="1">
    <source>
        <dbReference type="ARBA" id="ARBA00009437"/>
    </source>
</evidence>
<name>A0A1A5X0S3_9BURK</name>
<dbReference type="PANTHER" id="PTHR30118">
    <property type="entry name" value="HTH-TYPE TRANSCRIPTIONAL REGULATOR LEUO-RELATED"/>
    <property type="match status" value="1"/>
</dbReference>
<dbReference type="Proteomes" id="UP000183529">
    <property type="component" value="Unassembled WGS sequence"/>
</dbReference>
<dbReference type="Gene3D" id="3.40.190.10">
    <property type="entry name" value="Periplasmic binding protein-like II"/>
    <property type="match status" value="2"/>
</dbReference>
<evidence type="ECO:0000259" key="5">
    <source>
        <dbReference type="PROSITE" id="PS50931"/>
    </source>
</evidence>
<dbReference type="InterPro" id="IPR000847">
    <property type="entry name" value="LysR_HTH_N"/>
</dbReference>
<dbReference type="Gene3D" id="1.10.10.10">
    <property type="entry name" value="Winged helix-like DNA-binding domain superfamily/Winged helix DNA-binding domain"/>
    <property type="match status" value="1"/>
</dbReference>